<organism evidence="4">
    <name type="scientific">Streptomyces althioticus</name>
    <dbReference type="NCBI Taxonomy" id="83380"/>
    <lineage>
        <taxon>Bacteria</taxon>
        <taxon>Bacillati</taxon>
        <taxon>Actinomycetota</taxon>
        <taxon>Actinomycetes</taxon>
        <taxon>Kitasatosporales</taxon>
        <taxon>Streptomycetaceae</taxon>
        <taxon>Streptomyces</taxon>
        <taxon>Streptomyces althioticus group</taxon>
    </lineage>
</organism>
<evidence type="ECO:0000256" key="2">
    <source>
        <dbReference type="ARBA" id="ARBA00023163"/>
    </source>
</evidence>
<dbReference type="PANTHER" id="PTHR47893">
    <property type="entry name" value="REGULATORY PROTEIN PCHR"/>
    <property type="match status" value="1"/>
</dbReference>
<dbReference type="SMART" id="SM00342">
    <property type="entry name" value="HTH_ARAC"/>
    <property type="match status" value="1"/>
</dbReference>
<dbReference type="EMBL" id="CP109207">
    <property type="protein sequence ID" value="WUU52097.1"/>
    <property type="molecule type" value="Genomic_DNA"/>
</dbReference>
<name>A0ABZ1Y0U3_9ACTN</name>
<dbReference type="PANTHER" id="PTHR47893:SF1">
    <property type="entry name" value="REGULATORY PROTEIN PCHR"/>
    <property type="match status" value="1"/>
</dbReference>
<protein>
    <submittedName>
        <fullName evidence="4">Helix-turn-helix domain-containing protein</fullName>
    </submittedName>
</protein>
<gene>
    <name evidence="4" type="ORF">OIE82_02660</name>
</gene>
<keyword evidence="2" id="KW-0804">Transcription</keyword>
<dbReference type="Gene3D" id="1.10.10.60">
    <property type="entry name" value="Homeodomain-like"/>
    <property type="match status" value="1"/>
</dbReference>
<dbReference type="PROSITE" id="PS01124">
    <property type="entry name" value="HTH_ARAC_FAMILY_2"/>
    <property type="match status" value="1"/>
</dbReference>
<evidence type="ECO:0000256" key="1">
    <source>
        <dbReference type="ARBA" id="ARBA00023015"/>
    </source>
</evidence>
<reference evidence="4" key="1">
    <citation type="submission" date="2022-10" db="EMBL/GenBank/DDBJ databases">
        <title>The complete genomes of actinobacterial strains from the NBC collection.</title>
        <authorList>
            <person name="Joergensen T.S."/>
            <person name="Alvarez Arevalo M."/>
            <person name="Sterndorff E.B."/>
            <person name="Faurdal D."/>
            <person name="Vuksanovic O."/>
            <person name="Mourched A.-S."/>
            <person name="Charusanti P."/>
            <person name="Shaw S."/>
            <person name="Blin K."/>
            <person name="Weber T."/>
        </authorList>
    </citation>
    <scope>NUCLEOTIDE SEQUENCE [LARGE SCALE GENOMIC DNA]</scope>
    <source>
        <strain evidence="4">NBC 01686</strain>
    </source>
</reference>
<proteinExistence type="predicted"/>
<dbReference type="InterPro" id="IPR018060">
    <property type="entry name" value="HTH_AraC"/>
</dbReference>
<dbReference type="SUPFAM" id="SSF46689">
    <property type="entry name" value="Homeodomain-like"/>
    <property type="match status" value="1"/>
</dbReference>
<sequence>MRGSPATAAAHLHVPVRTLRRAFAGADESFSVYVRRRRLEEAARALAASGARLSVSEAAARRHLTDSSHFIRAFEKRYGTTPARFARRPA</sequence>
<dbReference type="InterPro" id="IPR009057">
    <property type="entry name" value="Homeodomain-like_sf"/>
</dbReference>
<accession>A0ABZ1Y0U3</accession>
<feature type="domain" description="HTH araC/xylS-type" evidence="3">
    <location>
        <begin position="1"/>
        <end position="88"/>
    </location>
</feature>
<evidence type="ECO:0000313" key="4">
    <source>
        <dbReference type="EMBL" id="WUU52097.1"/>
    </source>
</evidence>
<keyword evidence="1" id="KW-0805">Transcription regulation</keyword>
<dbReference type="InterPro" id="IPR053142">
    <property type="entry name" value="PchR_regulatory_protein"/>
</dbReference>
<evidence type="ECO:0000259" key="3">
    <source>
        <dbReference type="PROSITE" id="PS01124"/>
    </source>
</evidence>
<dbReference type="Pfam" id="PF12833">
    <property type="entry name" value="HTH_18"/>
    <property type="match status" value="1"/>
</dbReference>
<dbReference type="RefSeq" id="WP_395758137.1">
    <property type="nucleotide sequence ID" value="NZ_CP109207.1"/>
</dbReference>